<evidence type="ECO:0000256" key="1">
    <source>
        <dbReference type="SAM" id="MobiDB-lite"/>
    </source>
</evidence>
<proteinExistence type="predicted"/>
<sequence>MPHTVGRHHVLFPNMEELPAYTVTPIEEPFLPSESSTPRQNEETPNPRTSWLEEQNRHMQKEPPYKRERFTS</sequence>
<name>A0A9D4JZS2_DREPO</name>
<keyword evidence="3" id="KW-1185">Reference proteome</keyword>
<evidence type="ECO:0000313" key="2">
    <source>
        <dbReference type="EMBL" id="KAH3830855.1"/>
    </source>
</evidence>
<feature type="compositionally biased region" description="Basic and acidic residues" evidence="1">
    <location>
        <begin position="54"/>
        <end position="72"/>
    </location>
</feature>
<feature type="compositionally biased region" description="Polar residues" evidence="1">
    <location>
        <begin position="33"/>
        <end position="53"/>
    </location>
</feature>
<dbReference type="Proteomes" id="UP000828390">
    <property type="component" value="Unassembled WGS sequence"/>
</dbReference>
<comment type="caution">
    <text evidence="2">The sequence shown here is derived from an EMBL/GenBank/DDBJ whole genome shotgun (WGS) entry which is preliminary data.</text>
</comment>
<protein>
    <submittedName>
        <fullName evidence="2">Uncharacterized protein</fullName>
    </submittedName>
</protein>
<accession>A0A9D4JZS2</accession>
<dbReference type="EMBL" id="JAIWYP010000004">
    <property type="protein sequence ID" value="KAH3830855.1"/>
    <property type="molecule type" value="Genomic_DNA"/>
</dbReference>
<organism evidence="2 3">
    <name type="scientific">Dreissena polymorpha</name>
    <name type="common">Zebra mussel</name>
    <name type="synonym">Mytilus polymorpha</name>
    <dbReference type="NCBI Taxonomy" id="45954"/>
    <lineage>
        <taxon>Eukaryota</taxon>
        <taxon>Metazoa</taxon>
        <taxon>Spiralia</taxon>
        <taxon>Lophotrochozoa</taxon>
        <taxon>Mollusca</taxon>
        <taxon>Bivalvia</taxon>
        <taxon>Autobranchia</taxon>
        <taxon>Heteroconchia</taxon>
        <taxon>Euheterodonta</taxon>
        <taxon>Imparidentia</taxon>
        <taxon>Neoheterodontei</taxon>
        <taxon>Myida</taxon>
        <taxon>Dreissenoidea</taxon>
        <taxon>Dreissenidae</taxon>
        <taxon>Dreissena</taxon>
    </lineage>
</organism>
<dbReference type="AlphaFoldDB" id="A0A9D4JZS2"/>
<feature type="region of interest" description="Disordered" evidence="1">
    <location>
        <begin position="24"/>
        <end position="72"/>
    </location>
</feature>
<reference evidence="2" key="2">
    <citation type="submission" date="2020-11" db="EMBL/GenBank/DDBJ databases">
        <authorList>
            <person name="McCartney M.A."/>
            <person name="Auch B."/>
            <person name="Kono T."/>
            <person name="Mallez S."/>
            <person name="Becker A."/>
            <person name="Gohl D.M."/>
            <person name="Silverstein K.A.T."/>
            <person name="Koren S."/>
            <person name="Bechman K.B."/>
            <person name="Herman A."/>
            <person name="Abrahante J.E."/>
            <person name="Garbe J."/>
        </authorList>
    </citation>
    <scope>NUCLEOTIDE SEQUENCE</scope>
    <source>
        <strain evidence="2">Duluth1</strain>
        <tissue evidence="2">Whole animal</tissue>
    </source>
</reference>
<gene>
    <name evidence="2" type="ORF">DPMN_104111</name>
</gene>
<evidence type="ECO:0000313" key="3">
    <source>
        <dbReference type="Proteomes" id="UP000828390"/>
    </source>
</evidence>
<reference evidence="2" key="1">
    <citation type="journal article" date="2019" name="bioRxiv">
        <title>The Genome of the Zebra Mussel, Dreissena polymorpha: A Resource for Invasive Species Research.</title>
        <authorList>
            <person name="McCartney M.A."/>
            <person name="Auch B."/>
            <person name="Kono T."/>
            <person name="Mallez S."/>
            <person name="Zhang Y."/>
            <person name="Obille A."/>
            <person name="Becker A."/>
            <person name="Abrahante J.E."/>
            <person name="Garbe J."/>
            <person name="Badalamenti J.P."/>
            <person name="Herman A."/>
            <person name="Mangelson H."/>
            <person name="Liachko I."/>
            <person name="Sullivan S."/>
            <person name="Sone E.D."/>
            <person name="Koren S."/>
            <person name="Silverstein K.A.T."/>
            <person name="Beckman K.B."/>
            <person name="Gohl D.M."/>
        </authorList>
    </citation>
    <scope>NUCLEOTIDE SEQUENCE</scope>
    <source>
        <strain evidence="2">Duluth1</strain>
        <tissue evidence="2">Whole animal</tissue>
    </source>
</reference>